<gene>
    <name evidence="1" type="ORF">METZ01_LOCUS176882</name>
</gene>
<reference evidence="1" key="1">
    <citation type="submission" date="2018-05" db="EMBL/GenBank/DDBJ databases">
        <authorList>
            <person name="Lanie J.A."/>
            <person name="Ng W.-L."/>
            <person name="Kazmierczak K.M."/>
            <person name="Andrzejewski T.M."/>
            <person name="Davidsen T.M."/>
            <person name="Wayne K.J."/>
            <person name="Tettelin H."/>
            <person name="Glass J.I."/>
            <person name="Rusch D."/>
            <person name="Podicherti R."/>
            <person name="Tsui H.-C.T."/>
            <person name="Winkler M.E."/>
        </authorList>
    </citation>
    <scope>NUCLEOTIDE SEQUENCE</scope>
</reference>
<sequence length="41" mass="4780">ERYVYGQELLDKLSPETLELMAYASHQHTKEVAKHDVIHLS</sequence>
<organism evidence="1">
    <name type="scientific">marine metagenome</name>
    <dbReference type="NCBI Taxonomy" id="408172"/>
    <lineage>
        <taxon>unclassified sequences</taxon>
        <taxon>metagenomes</taxon>
        <taxon>ecological metagenomes</taxon>
    </lineage>
</organism>
<protein>
    <submittedName>
        <fullName evidence="1">Uncharacterized protein</fullName>
    </submittedName>
</protein>
<dbReference type="AlphaFoldDB" id="A0A382CD19"/>
<feature type="non-terminal residue" evidence="1">
    <location>
        <position position="1"/>
    </location>
</feature>
<evidence type="ECO:0000313" key="1">
    <source>
        <dbReference type="EMBL" id="SVB24028.1"/>
    </source>
</evidence>
<name>A0A382CD19_9ZZZZ</name>
<dbReference type="EMBL" id="UINC01033953">
    <property type="protein sequence ID" value="SVB24028.1"/>
    <property type="molecule type" value="Genomic_DNA"/>
</dbReference>
<accession>A0A382CD19</accession>
<proteinExistence type="predicted"/>